<dbReference type="RefSeq" id="WP_367852617.1">
    <property type="nucleotide sequence ID" value="NZ_JBFOHK010000001.1"/>
</dbReference>
<proteinExistence type="predicted"/>
<evidence type="ECO:0000313" key="2">
    <source>
        <dbReference type="Proteomes" id="UP001556220"/>
    </source>
</evidence>
<gene>
    <name evidence="1" type="ORF">ABQJ54_02065</name>
</gene>
<dbReference type="EMBL" id="JBFOHK010000001">
    <property type="protein sequence ID" value="MEW9570531.1"/>
    <property type="molecule type" value="Genomic_DNA"/>
</dbReference>
<comment type="caution">
    <text evidence="1">The sequence shown here is derived from an EMBL/GenBank/DDBJ whole genome shotgun (WGS) entry which is preliminary data.</text>
</comment>
<reference evidence="1 2" key="1">
    <citation type="submission" date="2024-06" db="EMBL/GenBank/DDBJ databases">
        <authorList>
            <person name="Woo H."/>
        </authorList>
    </citation>
    <scope>NUCLEOTIDE SEQUENCE [LARGE SCALE GENOMIC DNA]</scope>
    <source>
        <strain evidence="1 2">Si-c</strain>
    </source>
</reference>
<accession>A0ABV3QBH9</accession>
<name>A0ABV3QBH9_9GAMM</name>
<protein>
    <submittedName>
        <fullName evidence="1">Uncharacterized protein</fullName>
    </submittedName>
</protein>
<evidence type="ECO:0000313" key="1">
    <source>
        <dbReference type="EMBL" id="MEW9570531.1"/>
    </source>
</evidence>
<sequence length="67" mass="7479">MKKLVDRIEQLEKGSAAWAGCRLIHIKESEDADAAVEEDRRETGFTGEYVVVEFVSPAPHVPMTAYT</sequence>
<organism evidence="1 2">
    <name type="scientific">Rhodanobacter lycopersici</name>
    <dbReference type="NCBI Taxonomy" id="3162487"/>
    <lineage>
        <taxon>Bacteria</taxon>
        <taxon>Pseudomonadati</taxon>
        <taxon>Pseudomonadota</taxon>
        <taxon>Gammaproteobacteria</taxon>
        <taxon>Lysobacterales</taxon>
        <taxon>Rhodanobacteraceae</taxon>
        <taxon>Rhodanobacter</taxon>
    </lineage>
</organism>
<dbReference type="Proteomes" id="UP001556220">
    <property type="component" value="Unassembled WGS sequence"/>
</dbReference>
<keyword evidence="2" id="KW-1185">Reference proteome</keyword>